<keyword evidence="7" id="KW-1185">Reference proteome</keyword>
<dbReference type="Pfam" id="PF00335">
    <property type="entry name" value="Tetraspanin"/>
    <property type="match status" value="1"/>
</dbReference>
<evidence type="ECO:0000256" key="1">
    <source>
        <dbReference type="ARBA" id="ARBA00004141"/>
    </source>
</evidence>
<name>A0A0M4E8N6_DROBS</name>
<dbReference type="SUPFAM" id="SSF48652">
    <property type="entry name" value="Tetraspanin"/>
    <property type="match status" value="1"/>
</dbReference>
<keyword evidence="4 5" id="KW-0472">Membrane</keyword>
<feature type="transmembrane region" description="Helical" evidence="5">
    <location>
        <begin position="9"/>
        <end position="34"/>
    </location>
</feature>
<accession>A0A0M4E8N6</accession>
<dbReference type="STRING" id="30019.A0A0M4E8N6"/>
<dbReference type="Proteomes" id="UP000494163">
    <property type="component" value="Chromosome 2R"/>
</dbReference>
<comment type="subcellular location">
    <subcellularLocation>
        <location evidence="1">Membrane</location>
        <topology evidence="1">Multi-pass membrane protein</topology>
    </subcellularLocation>
</comment>
<dbReference type="EMBL" id="CP012524">
    <property type="protein sequence ID" value="ALC41121.1"/>
    <property type="molecule type" value="Genomic_DNA"/>
</dbReference>
<reference evidence="6 7" key="1">
    <citation type="submission" date="2015-08" db="EMBL/GenBank/DDBJ databases">
        <title>Ancestral chromatin configuration constrains chromatin evolution on differentiating sex chromosomes in Drosophila.</title>
        <authorList>
            <person name="Zhou Q."/>
            <person name="Bachtrog D."/>
        </authorList>
    </citation>
    <scope>NUCLEOTIDE SEQUENCE [LARGE SCALE GENOMIC DNA]</scope>
    <source>
        <tissue evidence="6">Whole larvae</tissue>
    </source>
</reference>
<proteinExistence type="predicted"/>
<dbReference type="PANTHER" id="PTHR19282:SF428">
    <property type="entry name" value="TETRASPANIN 68C, ISOFORM A"/>
    <property type="match status" value="1"/>
</dbReference>
<gene>
    <name evidence="6" type="ORF">Dbus_chr2Rg700</name>
</gene>
<organism evidence="6 7">
    <name type="scientific">Drosophila busckii</name>
    <name type="common">Fruit fly</name>
    <dbReference type="NCBI Taxonomy" id="30019"/>
    <lineage>
        <taxon>Eukaryota</taxon>
        <taxon>Metazoa</taxon>
        <taxon>Ecdysozoa</taxon>
        <taxon>Arthropoda</taxon>
        <taxon>Hexapoda</taxon>
        <taxon>Insecta</taxon>
        <taxon>Pterygota</taxon>
        <taxon>Neoptera</taxon>
        <taxon>Endopterygota</taxon>
        <taxon>Diptera</taxon>
        <taxon>Brachycera</taxon>
        <taxon>Muscomorpha</taxon>
        <taxon>Ephydroidea</taxon>
        <taxon>Drosophilidae</taxon>
        <taxon>Drosophila</taxon>
    </lineage>
</organism>
<dbReference type="GO" id="GO:0005886">
    <property type="term" value="C:plasma membrane"/>
    <property type="evidence" value="ECO:0007669"/>
    <property type="project" value="TreeGrafter"/>
</dbReference>
<evidence type="ECO:0000256" key="5">
    <source>
        <dbReference type="SAM" id="Phobius"/>
    </source>
</evidence>
<keyword evidence="2 5" id="KW-0812">Transmembrane</keyword>
<evidence type="ECO:0000256" key="2">
    <source>
        <dbReference type="ARBA" id="ARBA00022692"/>
    </source>
</evidence>
<dbReference type="Gene3D" id="1.10.1450.10">
    <property type="entry name" value="Tetraspanin"/>
    <property type="match status" value="1"/>
</dbReference>
<dbReference type="PRINTS" id="PR00259">
    <property type="entry name" value="TMFOUR"/>
</dbReference>
<feature type="transmembrane region" description="Helical" evidence="5">
    <location>
        <begin position="95"/>
        <end position="117"/>
    </location>
</feature>
<evidence type="ECO:0000256" key="4">
    <source>
        <dbReference type="ARBA" id="ARBA00023136"/>
    </source>
</evidence>
<dbReference type="OrthoDB" id="5870230at2759"/>
<feature type="transmembrane region" description="Helical" evidence="5">
    <location>
        <begin position="59"/>
        <end position="83"/>
    </location>
</feature>
<protein>
    <submittedName>
        <fullName evidence="6">Tsp68C</fullName>
    </submittedName>
</protein>
<evidence type="ECO:0000313" key="6">
    <source>
        <dbReference type="EMBL" id="ALC41121.1"/>
    </source>
</evidence>
<dbReference type="PROSITE" id="PS51257">
    <property type="entry name" value="PROKAR_LIPOPROTEIN"/>
    <property type="match status" value="1"/>
</dbReference>
<evidence type="ECO:0000313" key="7">
    <source>
        <dbReference type="Proteomes" id="UP000494163"/>
    </source>
</evidence>
<dbReference type="InterPro" id="IPR018499">
    <property type="entry name" value="Tetraspanin/Peripherin"/>
</dbReference>
<dbReference type="OMA" id="FNHKFVL"/>
<dbReference type="PANTHER" id="PTHR19282">
    <property type="entry name" value="TETRASPANIN"/>
    <property type="match status" value="1"/>
</dbReference>
<dbReference type="AlphaFoldDB" id="A0A0M4E8N6"/>
<keyword evidence="3 5" id="KW-1133">Transmembrane helix</keyword>
<dbReference type="InterPro" id="IPR008952">
    <property type="entry name" value="Tetraspanin_EC2_sf"/>
</dbReference>
<evidence type="ECO:0000256" key="3">
    <source>
        <dbReference type="ARBA" id="ARBA00022989"/>
    </source>
</evidence>
<feature type="transmembrane region" description="Helical" evidence="5">
    <location>
        <begin position="241"/>
        <end position="266"/>
    </location>
</feature>
<sequence>MGRCFNHKFVLNFCNLLFLLCGTALIVSGCYLYTDNKRILLSRLLAAPSEQLSALPQPLLYYIALGLAIAGFLAVLAAVLGFWASCLHTYCFLSVYFLCVVVLLLAESVICLAITLWPHCLGISLDEELMVKALQRNYGVPGQEQFTNALDLAQTRFGCCGMRSAADYDNSLWRLQSYGQRNWAVPLSCCVLKNAPQALAYLDPQPANETQCQALERAIYERERYADSCLSHLELWYREQYSIFLIASLVLALIEFSVLLGIILSCTGIASRRARLQSATPIKVRRQPTAKSRQMLVDNIYESEVQLRGSNCLHSNSRHVSSEDFKELYVQPRELYKQRHNTSFKPIASDYQTPTRSYLV</sequence>